<evidence type="ECO:0000256" key="1">
    <source>
        <dbReference type="SAM" id="MobiDB-lite"/>
    </source>
</evidence>
<dbReference type="GeneID" id="63802077"/>
<dbReference type="RefSeq" id="XP_040744722.1">
    <property type="nucleotide sequence ID" value="XM_040885429.1"/>
</dbReference>
<feature type="compositionally biased region" description="Low complexity" evidence="1">
    <location>
        <begin position="60"/>
        <end position="69"/>
    </location>
</feature>
<evidence type="ECO:0000313" key="2">
    <source>
        <dbReference type="EMBL" id="ORX71207.1"/>
    </source>
</evidence>
<proteinExistence type="predicted"/>
<keyword evidence="3" id="KW-1185">Reference proteome</keyword>
<feature type="compositionally biased region" description="Polar residues" evidence="1">
    <location>
        <begin position="7"/>
        <end position="16"/>
    </location>
</feature>
<comment type="caution">
    <text evidence="2">The sequence shown here is derived from an EMBL/GenBank/DDBJ whole genome shotgun (WGS) entry which is preliminary data.</text>
</comment>
<protein>
    <submittedName>
        <fullName evidence="2">Uncharacterized protein</fullName>
    </submittedName>
</protein>
<gene>
    <name evidence="2" type="ORF">DL89DRAFT_256252</name>
</gene>
<sequence length="126" mass="14024">MSFRPLHSSSSPNTFHSRPFSPPDESGQSPVELTDLTIHTDMGRIDGYREAPSPDQPLLRSEFSSIASRESSREFSEEGLAQHRASTASAEELTDFEQAWGQRRYGYQFLALVSNRFAGELAKGLS</sequence>
<dbReference type="Proteomes" id="UP000193922">
    <property type="component" value="Unassembled WGS sequence"/>
</dbReference>
<dbReference type="OrthoDB" id="10473244at2759"/>
<name>A0A1Y1WCD8_9FUNG</name>
<accession>A0A1Y1WCD8</accession>
<dbReference type="AlphaFoldDB" id="A0A1Y1WCD8"/>
<organism evidence="2 3">
    <name type="scientific">Linderina pennispora</name>
    <dbReference type="NCBI Taxonomy" id="61395"/>
    <lineage>
        <taxon>Eukaryota</taxon>
        <taxon>Fungi</taxon>
        <taxon>Fungi incertae sedis</taxon>
        <taxon>Zoopagomycota</taxon>
        <taxon>Kickxellomycotina</taxon>
        <taxon>Kickxellomycetes</taxon>
        <taxon>Kickxellales</taxon>
        <taxon>Kickxellaceae</taxon>
        <taxon>Linderina</taxon>
    </lineage>
</organism>
<reference evidence="2 3" key="1">
    <citation type="submission" date="2016-07" db="EMBL/GenBank/DDBJ databases">
        <title>Pervasive Adenine N6-methylation of Active Genes in Fungi.</title>
        <authorList>
            <consortium name="DOE Joint Genome Institute"/>
            <person name="Mondo S.J."/>
            <person name="Dannebaum R.O."/>
            <person name="Kuo R.C."/>
            <person name="Labutti K."/>
            <person name="Haridas S."/>
            <person name="Kuo A."/>
            <person name="Salamov A."/>
            <person name="Ahrendt S.R."/>
            <person name="Lipzen A."/>
            <person name="Sullivan W."/>
            <person name="Andreopoulos W.B."/>
            <person name="Clum A."/>
            <person name="Lindquist E."/>
            <person name="Daum C."/>
            <person name="Ramamoorthy G.K."/>
            <person name="Gryganskyi A."/>
            <person name="Culley D."/>
            <person name="Magnuson J.K."/>
            <person name="James T.Y."/>
            <person name="O'Malley M.A."/>
            <person name="Stajich J.E."/>
            <person name="Spatafora J.W."/>
            <person name="Visel A."/>
            <person name="Grigoriev I.V."/>
        </authorList>
    </citation>
    <scope>NUCLEOTIDE SEQUENCE [LARGE SCALE GENOMIC DNA]</scope>
    <source>
        <strain evidence="2 3">ATCC 12442</strain>
    </source>
</reference>
<dbReference type="EMBL" id="MCFD01000004">
    <property type="protein sequence ID" value="ORX71207.1"/>
    <property type="molecule type" value="Genomic_DNA"/>
</dbReference>
<evidence type="ECO:0000313" key="3">
    <source>
        <dbReference type="Proteomes" id="UP000193922"/>
    </source>
</evidence>
<feature type="region of interest" description="Disordered" evidence="1">
    <location>
        <begin position="1"/>
        <end position="91"/>
    </location>
</feature>